<dbReference type="Pfam" id="PF00437">
    <property type="entry name" value="T2SSE"/>
    <property type="match status" value="1"/>
</dbReference>
<dbReference type="Pfam" id="PF26563">
    <property type="entry name" value="Rv3660c_N"/>
    <property type="match status" value="1"/>
</dbReference>
<reference evidence="11" key="2">
    <citation type="submission" date="2020-09" db="EMBL/GenBank/DDBJ databases">
        <authorList>
            <person name="Sun Q."/>
            <person name="Ohkuma M."/>
        </authorList>
    </citation>
    <scope>NUCLEOTIDE SEQUENCE</scope>
    <source>
        <strain evidence="11">JCM 4654</strain>
    </source>
</reference>
<keyword evidence="7" id="KW-0184">Conjugation</keyword>
<dbReference type="InterPro" id="IPR059050">
    <property type="entry name" value="Rv3660c_N"/>
</dbReference>
<feature type="domain" description="Rv3660c-like CheY-like N-terminal" evidence="10">
    <location>
        <begin position="23"/>
        <end position="126"/>
    </location>
</feature>
<dbReference type="GO" id="GO:0016887">
    <property type="term" value="F:ATP hydrolysis activity"/>
    <property type="evidence" value="ECO:0007669"/>
    <property type="project" value="InterPro"/>
</dbReference>
<dbReference type="Gene3D" id="3.30.450.380">
    <property type="match status" value="1"/>
</dbReference>
<dbReference type="Proteomes" id="UP000608955">
    <property type="component" value="Unassembled WGS sequence"/>
</dbReference>
<evidence type="ECO:0000256" key="3">
    <source>
        <dbReference type="ARBA" id="ARBA00022448"/>
    </source>
</evidence>
<feature type="region of interest" description="Disordered" evidence="8">
    <location>
        <begin position="371"/>
        <end position="423"/>
    </location>
</feature>
<comment type="similarity">
    <text evidence="2">Belongs to the GSP E family.</text>
</comment>
<dbReference type="NCBIfam" id="TIGR03819">
    <property type="entry name" value="heli_sec_ATPase"/>
    <property type="match status" value="1"/>
</dbReference>
<evidence type="ECO:0000256" key="7">
    <source>
        <dbReference type="ARBA" id="ARBA00022971"/>
    </source>
</evidence>
<feature type="compositionally biased region" description="Low complexity" evidence="8">
    <location>
        <begin position="383"/>
        <end position="394"/>
    </location>
</feature>
<accession>A0A919CTP7</accession>
<organism evidence="11 12">
    <name type="scientific">Streptomyces naganishii JCM 4654</name>
    <dbReference type="NCBI Taxonomy" id="1306179"/>
    <lineage>
        <taxon>Bacteria</taxon>
        <taxon>Bacillati</taxon>
        <taxon>Actinomycetota</taxon>
        <taxon>Actinomycetes</taxon>
        <taxon>Kitasatosporales</taxon>
        <taxon>Streptomycetaceae</taxon>
        <taxon>Streptomyces</taxon>
    </lineage>
</organism>
<comment type="caution">
    <text evidence="11">The sequence shown here is derived from an EMBL/GenBank/DDBJ whole genome shotgun (WGS) entry which is preliminary data.</text>
</comment>
<keyword evidence="12" id="KW-1185">Reference proteome</keyword>
<evidence type="ECO:0000313" key="12">
    <source>
        <dbReference type="Proteomes" id="UP000608955"/>
    </source>
</evidence>
<dbReference type="CDD" id="cd01130">
    <property type="entry name" value="VirB11-like_ATPase"/>
    <property type="match status" value="1"/>
</dbReference>
<keyword evidence="6" id="KW-0067">ATP-binding</keyword>
<evidence type="ECO:0000313" key="11">
    <source>
        <dbReference type="EMBL" id="GHD85729.1"/>
    </source>
</evidence>
<evidence type="ECO:0000256" key="6">
    <source>
        <dbReference type="ARBA" id="ARBA00022840"/>
    </source>
</evidence>
<evidence type="ECO:0000256" key="2">
    <source>
        <dbReference type="ARBA" id="ARBA00006611"/>
    </source>
</evidence>
<evidence type="ECO:0000259" key="9">
    <source>
        <dbReference type="Pfam" id="PF00437"/>
    </source>
</evidence>
<evidence type="ECO:0000256" key="4">
    <source>
        <dbReference type="ARBA" id="ARBA00022490"/>
    </source>
</evidence>
<dbReference type="GO" id="GO:0005737">
    <property type="term" value="C:cytoplasm"/>
    <property type="evidence" value="ECO:0007669"/>
    <property type="project" value="UniProtKB-SubCell"/>
</dbReference>
<comment type="subcellular location">
    <subcellularLocation>
        <location evidence="1">Cytoplasm</location>
    </subcellularLocation>
</comment>
<evidence type="ECO:0000259" key="10">
    <source>
        <dbReference type="Pfam" id="PF26563"/>
    </source>
</evidence>
<proteinExistence type="inferred from homology"/>
<feature type="domain" description="Bacterial type II secretion system protein E" evidence="9">
    <location>
        <begin position="475"/>
        <end position="757"/>
    </location>
</feature>
<dbReference type="FunFam" id="3.30.450.380:FF:000002">
    <property type="entry name" value="Secretion protein, partial"/>
    <property type="match status" value="1"/>
</dbReference>
<keyword evidence="3" id="KW-0813">Transport</keyword>
<dbReference type="AlphaFoldDB" id="A0A919CTP7"/>
<evidence type="ECO:0000256" key="8">
    <source>
        <dbReference type="SAM" id="MobiDB-lite"/>
    </source>
</evidence>
<dbReference type="InterPro" id="IPR022399">
    <property type="entry name" value="TadA-like_ATPase"/>
</dbReference>
<dbReference type="NCBIfam" id="TIGR03815">
    <property type="entry name" value="CpaE_hom_Actino"/>
    <property type="match status" value="1"/>
</dbReference>
<dbReference type="InterPro" id="IPR027417">
    <property type="entry name" value="P-loop_NTPase"/>
</dbReference>
<keyword evidence="4" id="KW-0963">Cytoplasm</keyword>
<dbReference type="InterPro" id="IPR001482">
    <property type="entry name" value="T2SS/T4SS_dom"/>
</dbReference>
<dbReference type="PANTHER" id="PTHR30486">
    <property type="entry name" value="TWITCHING MOTILITY PROTEIN PILT"/>
    <property type="match status" value="1"/>
</dbReference>
<dbReference type="FunFam" id="3.40.50.300:FF:001596">
    <property type="entry name" value="Secretion protein, partial"/>
    <property type="match status" value="1"/>
</dbReference>
<dbReference type="Gene3D" id="3.40.50.300">
    <property type="entry name" value="P-loop containing nucleotide triphosphate hydrolases"/>
    <property type="match status" value="2"/>
</dbReference>
<dbReference type="PANTHER" id="PTHR30486:SF6">
    <property type="entry name" value="TYPE IV PILUS RETRACTATION ATPASE PILT"/>
    <property type="match status" value="1"/>
</dbReference>
<feature type="region of interest" description="Disordered" evidence="8">
    <location>
        <begin position="1"/>
        <end position="20"/>
    </location>
</feature>
<sequence>MAGTVTHDPPPGTPGRQGGPLIVTEDAALLDDLLRLCAAAGATPEVHHGVPERRGSWEAAPLVLVGDDAARRVRGASRRRGVVLVGRDQDDSGVWRRAVEIGADHVLMLPDGEQWLVDRIADVAEGVGRPALTVGVIGGRGGAGASTLACALAVTSAREGLRTLLVDADPLGGGLDVLLGGEAAEGLRWPAFAGSRGRVGGGALEESLPELHSLRVLSWDRGDCVAVPPQAVRAVLAAARRRGGAVVVDLPRRVDEGVAEALAQLDLGLLVVPAELRAVAAAARVASAVGMVLRDLRVAVRGPYAPGLDDREVARLLGLPLAGEVPVESGLRRPGEGRTPPGSAARGPLARFCTAFWERALIEAGGCRMRAGAGERERGSGRRGASVSGAPRSGQFGLPARSGQSGLPDRLGLPDRGGASGMPAQLLDGVRQRLAESGAEPTPARVAQALREQGRVLGDTEVLGAAEQLRSELIGSGPLEPLLADPSVTDVLVSAPDRVWVDRGGGLERTAVAFPDAAAVRRLAQRLASVAGRRLDDARPWVDARLPDGTRLHAVLPPVAVGCTCLSLRVVRPRAFTLGELVAAGTVPPGGDAVLRALMEARLSFLISGGTGSGKTTLLSALLGLAGPGERIVLAEDSAELRPDHPHVVRLESRPANQEGAGLVTLEDLVRQALRMRPDRLVVGEVRGGEVVHLLAALNTGHEGGCGTVHANAAADVPARLEALGTAAGLDRAALHSQLAAALSVVLHLVRDRSGRRRIAEVRVLERDASGLVQTVPALRWGAQAFVAERGWERLRALLRLGGAEGP</sequence>
<dbReference type="EMBL" id="BMVF01000002">
    <property type="protein sequence ID" value="GHD85729.1"/>
    <property type="molecule type" value="Genomic_DNA"/>
</dbReference>
<dbReference type="SUPFAM" id="SSF52540">
    <property type="entry name" value="P-loop containing nucleoside triphosphate hydrolases"/>
    <property type="match status" value="2"/>
</dbReference>
<dbReference type="InterPro" id="IPR022521">
    <property type="entry name" value="Rv3660c"/>
</dbReference>
<reference evidence="11" key="1">
    <citation type="journal article" date="2014" name="Int. J. Syst. Evol. Microbiol.">
        <title>Complete genome sequence of Corynebacterium casei LMG S-19264T (=DSM 44701T), isolated from a smear-ripened cheese.</title>
        <authorList>
            <consortium name="US DOE Joint Genome Institute (JGI-PGF)"/>
            <person name="Walter F."/>
            <person name="Albersmeier A."/>
            <person name="Kalinowski J."/>
            <person name="Ruckert C."/>
        </authorList>
    </citation>
    <scope>NUCLEOTIDE SEQUENCE</scope>
    <source>
        <strain evidence="11">JCM 4654</strain>
    </source>
</reference>
<dbReference type="InterPro" id="IPR050921">
    <property type="entry name" value="T4SS_GSP_E_ATPase"/>
</dbReference>
<name>A0A919CTP7_9ACTN</name>
<evidence type="ECO:0000256" key="5">
    <source>
        <dbReference type="ARBA" id="ARBA00022741"/>
    </source>
</evidence>
<keyword evidence="5" id="KW-0547">Nucleotide-binding</keyword>
<dbReference type="GO" id="GO:0005524">
    <property type="term" value="F:ATP binding"/>
    <property type="evidence" value="ECO:0007669"/>
    <property type="project" value="UniProtKB-KW"/>
</dbReference>
<evidence type="ECO:0000256" key="1">
    <source>
        <dbReference type="ARBA" id="ARBA00004496"/>
    </source>
</evidence>
<protein>
    <submittedName>
        <fullName evidence="11">Uncharacterized protein</fullName>
    </submittedName>
</protein>
<gene>
    <name evidence="11" type="ORF">GCM10010508_10660</name>
</gene>